<feature type="active site" description="Proton acceptor" evidence="2">
    <location>
        <position position="125"/>
    </location>
</feature>
<feature type="active site" description="Proton donor" evidence="2">
    <location>
        <position position="41"/>
    </location>
</feature>
<dbReference type="HAMAP" id="MF_01940">
    <property type="entry name" value="RNA_CPDase"/>
    <property type="match status" value="1"/>
</dbReference>
<accession>A0A292YJ93</accession>
<evidence type="ECO:0000313" key="4">
    <source>
        <dbReference type="Proteomes" id="UP000217785"/>
    </source>
</evidence>
<evidence type="ECO:0000313" key="3">
    <source>
        <dbReference type="EMBL" id="GAX88550.1"/>
    </source>
</evidence>
<dbReference type="Pfam" id="PF13563">
    <property type="entry name" value="2_5_RNA_ligase2"/>
    <property type="match status" value="1"/>
</dbReference>
<reference evidence="4" key="1">
    <citation type="submission" date="2017-07" db="EMBL/GenBank/DDBJ databases">
        <title>Draft genome sequence of Effusibacillus lacus strain skLN1.</title>
        <authorList>
            <person name="Watanabe M."/>
            <person name="Kojima H."/>
            <person name="Fukui M."/>
        </authorList>
    </citation>
    <scope>NUCLEOTIDE SEQUENCE [LARGE SCALE GENOMIC DNA]</scope>
    <source>
        <strain evidence="4">skLN1</strain>
    </source>
</reference>
<comment type="function">
    <text evidence="2">Hydrolyzes RNA 2',3'-cyclic phosphodiester to an RNA 2'-phosphomonoester.</text>
</comment>
<dbReference type="EMBL" id="BDUF01000004">
    <property type="protein sequence ID" value="GAX88550.1"/>
    <property type="molecule type" value="Genomic_DNA"/>
</dbReference>
<organism evidence="3 4">
    <name type="scientific">Effusibacillus lacus</name>
    <dbReference type="NCBI Taxonomy" id="1348429"/>
    <lineage>
        <taxon>Bacteria</taxon>
        <taxon>Bacillati</taxon>
        <taxon>Bacillota</taxon>
        <taxon>Bacilli</taxon>
        <taxon>Bacillales</taxon>
        <taxon>Alicyclobacillaceae</taxon>
        <taxon>Effusibacillus</taxon>
    </lineage>
</organism>
<keyword evidence="4" id="KW-1185">Reference proteome</keyword>
<dbReference type="SUPFAM" id="SSF55144">
    <property type="entry name" value="LigT-like"/>
    <property type="match status" value="1"/>
</dbReference>
<protein>
    <recommendedName>
        <fullName evidence="2">RNA 2',3'-cyclic phosphodiesterase</fullName>
        <shortName evidence="2">RNA 2',3'-CPDase</shortName>
        <ecNumber evidence="2">3.1.4.58</ecNumber>
    </recommendedName>
</protein>
<dbReference type="GO" id="GO:0008664">
    <property type="term" value="F:RNA 2',3'-cyclic 3'-phosphodiesterase activity"/>
    <property type="evidence" value="ECO:0007669"/>
    <property type="project" value="UniProtKB-EC"/>
</dbReference>
<dbReference type="GO" id="GO:0016874">
    <property type="term" value="F:ligase activity"/>
    <property type="evidence" value="ECO:0007669"/>
    <property type="project" value="UniProtKB-KW"/>
</dbReference>
<feature type="short sequence motif" description="HXTX 1" evidence="2">
    <location>
        <begin position="41"/>
        <end position="44"/>
    </location>
</feature>
<dbReference type="InterPro" id="IPR009097">
    <property type="entry name" value="Cyclic_Pdiesterase"/>
</dbReference>
<proteinExistence type="inferred from homology"/>
<dbReference type="InterPro" id="IPR004175">
    <property type="entry name" value="RNA_CPDase"/>
</dbReference>
<comment type="caution">
    <text evidence="3">The sequence shown here is derived from an EMBL/GenBank/DDBJ whole genome shotgun (WGS) entry which is preliminary data.</text>
</comment>
<dbReference type="Gene3D" id="3.90.1140.10">
    <property type="entry name" value="Cyclic phosphodiesterase"/>
    <property type="match status" value="1"/>
</dbReference>
<name>A0A292YJ93_9BACL</name>
<dbReference type="NCBIfam" id="TIGR02258">
    <property type="entry name" value="2_5_ligase"/>
    <property type="match status" value="1"/>
</dbReference>
<evidence type="ECO:0000256" key="2">
    <source>
        <dbReference type="HAMAP-Rule" id="MF_01940"/>
    </source>
</evidence>
<dbReference type="GO" id="GO:0004113">
    <property type="term" value="F:2',3'-cyclic-nucleotide 3'-phosphodiesterase activity"/>
    <property type="evidence" value="ECO:0007669"/>
    <property type="project" value="InterPro"/>
</dbReference>
<gene>
    <name evidence="3" type="ORF">EFBL_0162</name>
</gene>
<comment type="similarity">
    <text evidence="2">Belongs to the 2H phosphoesterase superfamily. ThpR family.</text>
</comment>
<dbReference type="Proteomes" id="UP000217785">
    <property type="component" value="Unassembled WGS sequence"/>
</dbReference>
<dbReference type="EC" id="3.1.4.58" evidence="2"/>
<keyword evidence="3" id="KW-0436">Ligase</keyword>
<sequence length="183" mass="20183">MRRFFVGIQVPESIGDRLLRLEQVLKPRVPVKRWYGVEQFHITTNFLGELEDAGFEQAVRALKVASSHPVFSLSLEGVGVFPNARVVWGGVGGETDKLALLQKDLGEAFRPLGAEKYAKPQFIPHITLARTGDLSGVDLSGVDLGRILEDSFWLVDSACMFESVLDPAGARYPVVHKVPLVNK</sequence>
<comment type="catalytic activity">
    <reaction evidence="2">
        <text>a 3'-end 2',3'-cyclophospho-ribonucleotide-RNA + H2O = a 3'-end 2'-phospho-ribonucleotide-RNA + H(+)</text>
        <dbReference type="Rhea" id="RHEA:11828"/>
        <dbReference type="Rhea" id="RHEA-COMP:10464"/>
        <dbReference type="Rhea" id="RHEA-COMP:17353"/>
        <dbReference type="ChEBI" id="CHEBI:15377"/>
        <dbReference type="ChEBI" id="CHEBI:15378"/>
        <dbReference type="ChEBI" id="CHEBI:83064"/>
        <dbReference type="ChEBI" id="CHEBI:173113"/>
        <dbReference type="EC" id="3.1.4.58"/>
    </reaction>
</comment>
<dbReference type="PANTHER" id="PTHR35561:SF1">
    <property type="entry name" value="RNA 2',3'-CYCLIC PHOSPHODIESTERASE"/>
    <property type="match status" value="1"/>
</dbReference>
<evidence type="ECO:0000256" key="1">
    <source>
        <dbReference type="ARBA" id="ARBA00022801"/>
    </source>
</evidence>
<feature type="short sequence motif" description="HXTX 2" evidence="2">
    <location>
        <begin position="125"/>
        <end position="128"/>
    </location>
</feature>
<dbReference type="AlphaFoldDB" id="A0A292YJ93"/>
<dbReference type="PANTHER" id="PTHR35561">
    <property type="entry name" value="RNA 2',3'-CYCLIC PHOSPHODIESTERASE"/>
    <property type="match status" value="1"/>
</dbReference>
<keyword evidence="1 2" id="KW-0378">Hydrolase</keyword>